<dbReference type="Gene3D" id="3.40.710.10">
    <property type="entry name" value="DD-peptidase/beta-lactamase superfamily"/>
    <property type="match status" value="1"/>
</dbReference>
<evidence type="ECO:0000256" key="1">
    <source>
        <dbReference type="ARBA" id="ARBA00011076"/>
    </source>
</evidence>
<organism evidence="7 8">
    <name type="scientific">Nonomuraea wenchangensis</name>
    <dbReference type="NCBI Taxonomy" id="568860"/>
    <lineage>
        <taxon>Bacteria</taxon>
        <taxon>Bacillati</taxon>
        <taxon>Actinomycetota</taxon>
        <taxon>Actinomycetes</taxon>
        <taxon>Streptosporangiales</taxon>
        <taxon>Streptosporangiaceae</taxon>
        <taxon>Nonomuraea</taxon>
    </lineage>
</organism>
<feature type="binding site" evidence="6">
    <location>
        <position position="252"/>
    </location>
    <ligand>
        <name>substrate</name>
    </ligand>
</feature>
<evidence type="ECO:0000313" key="7">
    <source>
        <dbReference type="EMBL" id="SEU27651.1"/>
    </source>
</evidence>
<keyword evidence="8" id="KW-1185">Reference proteome</keyword>
<comment type="similarity">
    <text evidence="1 6">Belongs to the glutaminase family.</text>
</comment>
<comment type="caution">
    <text evidence="6">Lacks conserved residue(s) required for the propagation of feature annotation.</text>
</comment>
<dbReference type="AlphaFoldDB" id="A0A1I0KQ91"/>
<comment type="catalytic activity">
    <reaction evidence="5 6">
        <text>L-glutamine + H2O = L-glutamate + NH4(+)</text>
        <dbReference type="Rhea" id="RHEA:15889"/>
        <dbReference type="ChEBI" id="CHEBI:15377"/>
        <dbReference type="ChEBI" id="CHEBI:28938"/>
        <dbReference type="ChEBI" id="CHEBI:29985"/>
        <dbReference type="ChEBI" id="CHEBI:58359"/>
        <dbReference type="EC" id="3.5.1.2"/>
    </reaction>
</comment>
<dbReference type="RefSeq" id="WP_091086502.1">
    <property type="nucleotide sequence ID" value="NZ_FOHX01000009.1"/>
</dbReference>
<evidence type="ECO:0000256" key="3">
    <source>
        <dbReference type="ARBA" id="ARBA00012918"/>
    </source>
</evidence>
<evidence type="ECO:0000313" key="8">
    <source>
        <dbReference type="Proteomes" id="UP000199361"/>
    </source>
</evidence>
<dbReference type="PANTHER" id="PTHR12544">
    <property type="entry name" value="GLUTAMINASE"/>
    <property type="match status" value="1"/>
</dbReference>
<feature type="binding site" evidence="6">
    <location>
        <position position="65"/>
    </location>
    <ligand>
        <name>substrate</name>
    </ligand>
</feature>
<protein>
    <recommendedName>
        <fullName evidence="3 6">Glutaminase</fullName>
        <ecNumber evidence="3 6">3.5.1.2</ecNumber>
    </recommendedName>
</protein>
<name>A0A1I0KQ91_9ACTN</name>
<dbReference type="EC" id="3.5.1.2" evidence="3 6"/>
<dbReference type="InterPro" id="IPR012338">
    <property type="entry name" value="Beta-lactam/transpept-like"/>
</dbReference>
<evidence type="ECO:0000256" key="4">
    <source>
        <dbReference type="ARBA" id="ARBA00022801"/>
    </source>
</evidence>
<feature type="binding site" evidence="6">
    <location>
        <position position="158"/>
    </location>
    <ligand>
        <name>substrate</name>
    </ligand>
</feature>
<dbReference type="GO" id="GO:0006543">
    <property type="term" value="P:L-glutamine catabolic process"/>
    <property type="evidence" value="ECO:0007669"/>
    <property type="project" value="TreeGrafter"/>
</dbReference>
<dbReference type="OrthoDB" id="9788822at2"/>
<dbReference type="InterPro" id="IPR015868">
    <property type="entry name" value="Glutaminase"/>
</dbReference>
<feature type="binding site" evidence="6">
    <location>
        <position position="115"/>
    </location>
    <ligand>
        <name>substrate</name>
    </ligand>
</feature>
<dbReference type="EMBL" id="FOHX01000009">
    <property type="protein sequence ID" value="SEU27651.1"/>
    <property type="molecule type" value="Genomic_DNA"/>
</dbReference>
<feature type="binding site" evidence="6">
    <location>
        <position position="182"/>
    </location>
    <ligand>
        <name>substrate</name>
    </ligand>
</feature>
<evidence type="ECO:0000256" key="2">
    <source>
        <dbReference type="ARBA" id="ARBA00011881"/>
    </source>
</evidence>
<dbReference type="Proteomes" id="UP000199361">
    <property type="component" value="Unassembled WGS sequence"/>
</dbReference>
<dbReference type="GO" id="GO:0004359">
    <property type="term" value="F:glutaminase activity"/>
    <property type="evidence" value="ECO:0007669"/>
    <property type="project" value="UniProtKB-UniRule"/>
</dbReference>
<evidence type="ECO:0000256" key="6">
    <source>
        <dbReference type="HAMAP-Rule" id="MF_00313"/>
    </source>
</evidence>
<evidence type="ECO:0000256" key="5">
    <source>
        <dbReference type="ARBA" id="ARBA00049534"/>
    </source>
</evidence>
<dbReference type="HAMAP" id="MF_00313">
    <property type="entry name" value="Glutaminase"/>
    <property type="match status" value="1"/>
</dbReference>
<feature type="binding site" evidence="6">
    <location>
        <position position="234"/>
    </location>
    <ligand>
        <name>substrate</name>
    </ligand>
</feature>
<dbReference type="PANTHER" id="PTHR12544:SF29">
    <property type="entry name" value="GLUTAMINASE"/>
    <property type="match status" value="1"/>
</dbReference>
<sequence length="302" mass="30973">MTSGRWRPLLDGALAEAATVRGGRVVSYIPALASADPGLLAVAMVAPDGEADAAGDRNVFFPLMSAAKPFVYALALAEHGFAKVQEHVGTEPSGAPFDSTVVRGGSGTPFNAMTNIGAIVTTSLVRGGVLEFLGRCAGRPLEVDAAVLDSQRRTGDRNKALAYLAHGHGSLVGDPAEAVDRYFTQCAARVTVTDLARMAATLAGGGKLPGTGERLIEARVARTVLAVMTTCGMYQASGAWLVHAGLPAKSGVSGCLAAALPGRLGIAAYSPPVDEHGNSVRAMAACAYLAQRLDLHLLDVPG</sequence>
<keyword evidence="6" id="KW-0007">Acetylation</keyword>
<proteinExistence type="inferred from homology"/>
<keyword evidence="4 6" id="KW-0378">Hydrolase</keyword>
<dbReference type="NCBIfam" id="TIGR03814">
    <property type="entry name" value="Gln_ase"/>
    <property type="match status" value="1"/>
</dbReference>
<gene>
    <name evidence="6" type="primary">glsA</name>
    <name evidence="7" type="ORF">SAMN05421811_10956</name>
</gene>
<dbReference type="SUPFAM" id="SSF56601">
    <property type="entry name" value="beta-lactamase/transpeptidase-like"/>
    <property type="match status" value="1"/>
</dbReference>
<dbReference type="GO" id="GO:0006537">
    <property type="term" value="P:glutamate biosynthetic process"/>
    <property type="evidence" value="ECO:0007669"/>
    <property type="project" value="TreeGrafter"/>
</dbReference>
<dbReference type="Pfam" id="PF04960">
    <property type="entry name" value="Glutaminase"/>
    <property type="match status" value="1"/>
</dbReference>
<dbReference type="STRING" id="568860.SAMN05421811_10956"/>
<accession>A0A1I0KQ91</accession>
<comment type="subunit">
    <text evidence="2 6">Homotetramer.</text>
</comment>
<reference evidence="7 8" key="1">
    <citation type="submission" date="2016-10" db="EMBL/GenBank/DDBJ databases">
        <authorList>
            <person name="de Groot N.N."/>
        </authorList>
    </citation>
    <scope>NUCLEOTIDE SEQUENCE [LARGE SCALE GENOMIC DNA]</scope>
    <source>
        <strain evidence="7 8">CGMCC 4.5598</strain>
    </source>
</reference>